<organism evidence="2 3">
    <name type="scientific">Adineta steineri</name>
    <dbReference type="NCBI Taxonomy" id="433720"/>
    <lineage>
        <taxon>Eukaryota</taxon>
        <taxon>Metazoa</taxon>
        <taxon>Spiralia</taxon>
        <taxon>Gnathifera</taxon>
        <taxon>Rotifera</taxon>
        <taxon>Eurotatoria</taxon>
        <taxon>Bdelloidea</taxon>
        <taxon>Adinetida</taxon>
        <taxon>Adinetidae</taxon>
        <taxon>Adineta</taxon>
    </lineage>
</organism>
<reference evidence="2" key="1">
    <citation type="submission" date="2021-02" db="EMBL/GenBank/DDBJ databases">
        <authorList>
            <person name="Nowell W R."/>
        </authorList>
    </citation>
    <scope>NUCLEOTIDE SEQUENCE</scope>
</reference>
<accession>A0A816FXU2</accession>
<name>A0A816FXU2_9BILA</name>
<feature type="non-terminal residue" evidence="2">
    <location>
        <position position="74"/>
    </location>
</feature>
<proteinExistence type="predicted"/>
<sequence length="74" mass="8769">MTVTYGEHVQFRCQFSQNFSAKDNIIQWKKLRFNDDDLVISINGKVPKTFEKFYQTDLTNESSSLDLFQVNRQD</sequence>
<gene>
    <name evidence="1" type="ORF">BJG266_LOCUS47357</name>
    <name evidence="2" type="ORF">QVE165_LOCUS64395</name>
</gene>
<protein>
    <submittedName>
        <fullName evidence="2">Uncharacterized protein</fullName>
    </submittedName>
</protein>
<dbReference type="InterPro" id="IPR013783">
    <property type="entry name" value="Ig-like_fold"/>
</dbReference>
<evidence type="ECO:0000313" key="2">
    <source>
        <dbReference type="EMBL" id="CAF1666840.1"/>
    </source>
</evidence>
<comment type="caution">
    <text evidence="2">The sequence shown here is derived from an EMBL/GenBank/DDBJ whole genome shotgun (WGS) entry which is preliminary data.</text>
</comment>
<evidence type="ECO:0000313" key="1">
    <source>
        <dbReference type="EMBL" id="CAF1566204.1"/>
    </source>
</evidence>
<keyword evidence="3" id="KW-1185">Reference proteome</keyword>
<dbReference type="Proteomes" id="UP000663832">
    <property type="component" value="Unassembled WGS sequence"/>
</dbReference>
<dbReference type="SUPFAM" id="SSF48726">
    <property type="entry name" value="Immunoglobulin"/>
    <property type="match status" value="1"/>
</dbReference>
<dbReference type="InterPro" id="IPR036179">
    <property type="entry name" value="Ig-like_dom_sf"/>
</dbReference>
<dbReference type="EMBL" id="CAJNOI010005496">
    <property type="protein sequence ID" value="CAF1566204.1"/>
    <property type="molecule type" value="Genomic_DNA"/>
</dbReference>
<dbReference type="Gene3D" id="2.60.40.10">
    <property type="entry name" value="Immunoglobulins"/>
    <property type="match status" value="1"/>
</dbReference>
<dbReference type="Proteomes" id="UP000663877">
    <property type="component" value="Unassembled WGS sequence"/>
</dbReference>
<evidence type="ECO:0000313" key="3">
    <source>
        <dbReference type="Proteomes" id="UP000663832"/>
    </source>
</evidence>
<dbReference type="EMBL" id="CAJNOM010005901">
    <property type="protein sequence ID" value="CAF1666840.1"/>
    <property type="molecule type" value="Genomic_DNA"/>
</dbReference>
<dbReference type="OrthoDB" id="6272054at2759"/>
<dbReference type="AlphaFoldDB" id="A0A816FXU2"/>